<accession>A0A5B7EMB2</accession>
<evidence type="ECO:0000313" key="2">
    <source>
        <dbReference type="EMBL" id="MPC34417.1"/>
    </source>
</evidence>
<feature type="region of interest" description="Disordered" evidence="1">
    <location>
        <begin position="194"/>
        <end position="220"/>
    </location>
</feature>
<proteinExistence type="predicted"/>
<reference evidence="2 3" key="1">
    <citation type="submission" date="2019-05" db="EMBL/GenBank/DDBJ databases">
        <title>Another draft genome of Portunus trituberculatus and its Hox gene families provides insights of decapod evolution.</title>
        <authorList>
            <person name="Jeong J.-H."/>
            <person name="Song I."/>
            <person name="Kim S."/>
            <person name="Choi T."/>
            <person name="Kim D."/>
            <person name="Ryu S."/>
            <person name="Kim W."/>
        </authorList>
    </citation>
    <scope>NUCLEOTIDE SEQUENCE [LARGE SCALE GENOMIC DNA]</scope>
    <source>
        <tissue evidence="2">Muscle</tissue>
    </source>
</reference>
<sequence>MLPFAQSFTSFPVEVIDWSSGILKEADFRWLRTDWWRAAYNHQHLEDLAWWVAPEDLLTGAPFMEQSVCRFIPAWVGAHLGTSLASRVWSLEGKGFHINQLWLLAAFLSLQMFCQYLPGSVVSVMSDSMESSQPRSACRRLLLQPRTSITTRNSKTDNKDSAGCEEDATGDTASDRYATPLLAVCLNTCSKKSLNEPVESKQSRSRVGHGKRSHVKDCKKYTQKSISPFFLRQTK</sequence>
<dbReference type="EMBL" id="VSRR010003050">
    <property type="protein sequence ID" value="MPC34417.1"/>
    <property type="molecule type" value="Genomic_DNA"/>
</dbReference>
<feature type="region of interest" description="Disordered" evidence="1">
    <location>
        <begin position="149"/>
        <end position="169"/>
    </location>
</feature>
<dbReference type="Proteomes" id="UP000324222">
    <property type="component" value="Unassembled WGS sequence"/>
</dbReference>
<name>A0A5B7EMB2_PORTR</name>
<dbReference type="AlphaFoldDB" id="A0A5B7EMB2"/>
<protein>
    <submittedName>
        <fullName evidence="2">Uncharacterized protein</fullName>
    </submittedName>
</protein>
<keyword evidence="3" id="KW-1185">Reference proteome</keyword>
<evidence type="ECO:0000313" key="3">
    <source>
        <dbReference type="Proteomes" id="UP000324222"/>
    </source>
</evidence>
<comment type="caution">
    <text evidence="2">The sequence shown here is derived from an EMBL/GenBank/DDBJ whole genome shotgun (WGS) entry which is preliminary data.</text>
</comment>
<gene>
    <name evidence="2" type="ORF">E2C01_027804</name>
</gene>
<feature type="compositionally biased region" description="Basic residues" evidence="1">
    <location>
        <begin position="203"/>
        <end position="214"/>
    </location>
</feature>
<evidence type="ECO:0000256" key="1">
    <source>
        <dbReference type="SAM" id="MobiDB-lite"/>
    </source>
</evidence>
<organism evidence="2 3">
    <name type="scientific">Portunus trituberculatus</name>
    <name type="common">Swimming crab</name>
    <name type="synonym">Neptunus trituberculatus</name>
    <dbReference type="NCBI Taxonomy" id="210409"/>
    <lineage>
        <taxon>Eukaryota</taxon>
        <taxon>Metazoa</taxon>
        <taxon>Ecdysozoa</taxon>
        <taxon>Arthropoda</taxon>
        <taxon>Crustacea</taxon>
        <taxon>Multicrustacea</taxon>
        <taxon>Malacostraca</taxon>
        <taxon>Eumalacostraca</taxon>
        <taxon>Eucarida</taxon>
        <taxon>Decapoda</taxon>
        <taxon>Pleocyemata</taxon>
        <taxon>Brachyura</taxon>
        <taxon>Eubrachyura</taxon>
        <taxon>Portunoidea</taxon>
        <taxon>Portunidae</taxon>
        <taxon>Portuninae</taxon>
        <taxon>Portunus</taxon>
    </lineage>
</organism>
<dbReference type="OrthoDB" id="512616at2759"/>